<reference evidence="2" key="1">
    <citation type="submission" date="2023-05" db="EMBL/GenBank/DDBJ databases">
        <authorList>
            <person name="Huff M."/>
        </authorList>
    </citation>
    <scope>NUCLEOTIDE SEQUENCE</scope>
</reference>
<organism evidence="2 3">
    <name type="scientific">Fraxinus pennsylvanica</name>
    <dbReference type="NCBI Taxonomy" id="56036"/>
    <lineage>
        <taxon>Eukaryota</taxon>
        <taxon>Viridiplantae</taxon>
        <taxon>Streptophyta</taxon>
        <taxon>Embryophyta</taxon>
        <taxon>Tracheophyta</taxon>
        <taxon>Spermatophyta</taxon>
        <taxon>Magnoliopsida</taxon>
        <taxon>eudicotyledons</taxon>
        <taxon>Gunneridae</taxon>
        <taxon>Pentapetalae</taxon>
        <taxon>asterids</taxon>
        <taxon>lamiids</taxon>
        <taxon>Lamiales</taxon>
        <taxon>Oleaceae</taxon>
        <taxon>Oleeae</taxon>
        <taxon>Fraxinus</taxon>
    </lineage>
</organism>
<evidence type="ECO:0000256" key="1">
    <source>
        <dbReference type="SAM" id="MobiDB-lite"/>
    </source>
</evidence>
<name>A0AAD1Z3U8_9LAMI</name>
<gene>
    <name evidence="2" type="ORF">FPE_LOCUS8491</name>
</gene>
<dbReference type="PANTHER" id="PTHR31280:SF4">
    <property type="entry name" value="ELONGATION FACTOR TS (DUF810)"/>
    <property type="match status" value="1"/>
</dbReference>
<evidence type="ECO:0000313" key="3">
    <source>
        <dbReference type="Proteomes" id="UP000834106"/>
    </source>
</evidence>
<dbReference type="Proteomes" id="UP000834106">
    <property type="component" value="Chromosome 5"/>
</dbReference>
<accession>A0AAD1Z3U8</accession>
<evidence type="ECO:0000313" key="2">
    <source>
        <dbReference type="EMBL" id="CAI9761061.1"/>
    </source>
</evidence>
<proteinExistence type="predicted"/>
<protein>
    <submittedName>
        <fullName evidence="2">Uncharacterized protein</fullName>
    </submittedName>
</protein>
<feature type="compositionally biased region" description="Low complexity" evidence="1">
    <location>
        <begin position="49"/>
        <end position="94"/>
    </location>
</feature>
<dbReference type="EMBL" id="OU503040">
    <property type="protein sequence ID" value="CAI9761061.1"/>
    <property type="molecule type" value="Genomic_DNA"/>
</dbReference>
<feature type="compositionally biased region" description="Low complexity" evidence="1">
    <location>
        <begin position="105"/>
        <end position="115"/>
    </location>
</feature>
<dbReference type="PANTHER" id="PTHR31280">
    <property type="entry name" value="PROTEIN UNC-13 HOMOLOG"/>
    <property type="match status" value="1"/>
</dbReference>
<feature type="region of interest" description="Disordered" evidence="1">
    <location>
        <begin position="48"/>
        <end position="154"/>
    </location>
</feature>
<dbReference type="AlphaFoldDB" id="A0AAD1Z3U8"/>
<dbReference type="InterPro" id="IPR008528">
    <property type="entry name" value="unc-13_homologue"/>
</dbReference>
<sequence>MSPSSTTFSITATTNSFSTALPSPFESVSLSDIDLCASAYEIFLASTRSSSSKPLTYTSSNQSNNNSNTSNNGNSSMINGSNSNNLSPSLQRSLTSTPASKMKKALGLSSSSKWGSEGRSPGSNGSGGKIKKPMTRGELMRVQKQVSDAMDSRI</sequence>
<keyword evidence="3" id="KW-1185">Reference proteome</keyword>